<evidence type="ECO:0000313" key="3">
    <source>
        <dbReference type="EMBL" id="NYG98599.1"/>
    </source>
</evidence>
<dbReference type="PANTHER" id="PTHR43796:SF2">
    <property type="entry name" value="CARBOXYNORSPERMIDINE SYNTHASE"/>
    <property type="match status" value="1"/>
</dbReference>
<proteinExistence type="predicted"/>
<feature type="domain" description="Saccharopine dehydrogenase-like C-terminal" evidence="2">
    <location>
        <begin position="160"/>
        <end position="419"/>
    </location>
</feature>
<evidence type="ECO:0000259" key="1">
    <source>
        <dbReference type="Pfam" id="PF03435"/>
    </source>
</evidence>
<dbReference type="Pfam" id="PF03435">
    <property type="entry name" value="Sacchrp_dh_NADP"/>
    <property type="match status" value="1"/>
</dbReference>
<dbReference type="Pfam" id="PF16653">
    <property type="entry name" value="Sacchrp_dh_C"/>
    <property type="match status" value="1"/>
</dbReference>
<dbReference type="AlphaFoldDB" id="A0A852YLH7"/>
<dbReference type="Gene3D" id="3.30.360.10">
    <property type="entry name" value="Dihydrodipicolinate Reductase, domain 2"/>
    <property type="match status" value="1"/>
</dbReference>
<dbReference type="EMBL" id="JACBZY010000001">
    <property type="protein sequence ID" value="NYG98599.1"/>
    <property type="molecule type" value="Genomic_DNA"/>
</dbReference>
<dbReference type="SUPFAM" id="SSF51735">
    <property type="entry name" value="NAD(P)-binding Rossmann-fold domains"/>
    <property type="match status" value="1"/>
</dbReference>
<evidence type="ECO:0000313" key="4">
    <source>
        <dbReference type="Proteomes" id="UP000553888"/>
    </source>
</evidence>
<gene>
    <name evidence="3" type="ORF">BJ979_001225</name>
</gene>
<dbReference type="InterPro" id="IPR032095">
    <property type="entry name" value="Sacchrp_dh-like_C"/>
</dbReference>
<evidence type="ECO:0000259" key="2">
    <source>
        <dbReference type="Pfam" id="PF16653"/>
    </source>
</evidence>
<dbReference type="Gene3D" id="3.40.50.720">
    <property type="entry name" value="NAD(P)-binding Rossmann-like Domain"/>
    <property type="match status" value="1"/>
</dbReference>
<dbReference type="Proteomes" id="UP000553888">
    <property type="component" value="Unassembled WGS sequence"/>
</dbReference>
<dbReference type="InterPro" id="IPR005097">
    <property type="entry name" value="Sacchrp_dh_NADP-bd"/>
</dbReference>
<comment type="caution">
    <text evidence="3">The sequence shown here is derived from an EMBL/GenBank/DDBJ whole genome shotgun (WGS) entry which is preliminary data.</text>
</comment>
<dbReference type="PANTHER" id="PTHR43796">
    <property type="entry name" value="CARBOXYNORSPERMIDINE SYNTHASE"/>
    <property type="match status" value="1"/>
</dbReference>
<reference evidence="3 4" key="1">
    <citation type="submission" date="2020-07" db="EMBL/GenBank/DDBJ databases">
        <title>Sequencing the genomes of 1000 actinobacteria strains.</title>
        <authorList>
            <person name="Klenk H.-P."/>
        </authorList>
    </citation>
    <scope>NUCLEOTIDE SEQUENCE [LARGE SCALE GENOMIC DNA]</scope>
    <source>
        <strain evidence="3 4">DSM 23141</strain>
    </source>
</reference>
<organism evidence="3 4">
    <name type="scientific">Schumannella luteola</name>
    <dbReference type="NCBI Taxonomy" id="472059"/>
    <lineage>
        <taxon>Bacteria</taxon>
        <taxon>Bacillati</taxon>
        <taxon>Actinomycetota</taxon>
        <taxon>Actinomycetes</taxon>
        <taxon>Micrococcales</taxon>
        <taxon>Microbacteriaceae</taxon>
        <taxon>Schumannella</taxon>
    </lineage>
</organism>
<keyword evidence="4" id="KW-1185">Reference proteome</keyword>
<protein>
    <submittedName>
        <fullName evidence="3">Saccharopine dehydrogenase-like NADP-dependent oxidoreductase</fullName>
    </submittedName>
</protein>
<name>A0A852YLH7_9MICO</name>
<feature type="domain" description="Saccharopine dehydrogenase NADP binding" evidence="1">
    <location>
        <begin position="12"/>
        <end position="155"/>
    </location>
</feature>
<sequence>MSDDAAAPTMRILLVGAGGVGDAFARIAARRSFYELIVVTDYDPARAERTVAWIRERHGDEVASRFRAARIDASDPADVTRVATEHAVTHVMNAVEPKFVPTIFRGALDAGADYLDMAMSLSEPHPTDPHTETGVKLGDDQFAQAGDWESAGRLALVGIGVEPGLSDVLARYASDVLFESIDELGVRDGANLVVRDETGAEIFAPSFSIWTTIEECLNPPVIFEKERGWFTTPPFSEPETFVFPEGIGEVECVNVEHEEVLLMPRWLDARRVTFKYGLGAEFIGVLKTLNLLGLDKTAPVRVRSAAGPVEVAPRDVVAASLPDPATIGPRMTGKTCAGVLVTGTGAVGTEWEGRPREVYLFHVADNEWTMAEYGTQCVVWQTALNPVIALELLATGVWTGTGVLGPEAFAARPFLELMARPVADGGYGQPYGHEERTPTTSS</sequence>
<accession>A0A852YLH7</accession>
<dbReference type="InterPro" id="IPR036291">
    <property type="entry name" value="NAD(P)-bd_dom_sf"/>
</dbReference>